<dbReference type="VEuPathDB" id="FungiDB:UMAG_10024"/>
<accession>A0A0D1E872</accession>
<organism evidence="3 4">
    <name type="scientific">Mycosarcoma maydis</name>
    <name type="common">Corn smut fungus</name>
    <name type="synonym">Ustilago maydis</name>
    <dbReference type="NCBI Taxonomy" id="5270"/>
    <lineage>
        <taxon>Eukaryota</taxon>
        <taxon>Fungi</taxon>
        <taxon>Dikarya</taxon>
        <taxon>Basidiomycota</taxon>
        <taxon>Ustilaginomycotina</taxon>
        <taxon>Ustilaginomycetes</taxon>
        <taxon>Ustilaginales</taxon>
        <taxon>Ustilaginaceae</taxon>
        <taxon>Mycosarcoma</taxon>
    </lineage>
</organism>
<keyword evidence="1" id="KW-1133">Transmembrane helix</keyword>
<sequence>MRTITAISSLLAAAICVSATGPSHPVLAFTSPHASSVQLELPTDSSLAGLIDSLYAPGKISPACKLDAVVLVEAENLNRDAFASLRHSSSNSLRARSLNAPSQVTFNAAPAADVFDLLVERASKACGYGDLDITTLGAFESLNPTKNPRFVDIKAGDLRKDESSLLQTLESLDESSPRNLVIVAPQIRLRQHPKRQYIDETSSSNGNWTQPEGGIFARYQLFSTPLILTLILVGGLLLPIVYFAVSQLAQIQTPDQMGVRKDTISGDKKTQ</sequence>
<dbReference type="Proteomes" id="UP000000561">
    <property type="component" value="Chromosome 1"/>
</dbReference>
<dbReference type="GeneID" id="23566100"/>
<reference evidence="3 4" key="1">
    <citation type="journal article" date="2006" name="Nature">
        <title>Insights from the genome of the biotrophic fungal plant pathogen Ustilago maydis.</title>
        <authorList>
            <person name="Kamper J."/>
            <person name="Kahmann R."/>
            <person name="Bolker M."/>
            <person name="Ma L.J."/>
            <person name="Brefort T."/>
            <person name="Saville B.J."/>
            <person name="Banuett F."/>
            <person name="Kronstad J.W."/>
            <person name="Gold S.E."/>
            <person name="Muller O."/>
            <person name="Perlin M.H."/>
            <person name="Wosten H.A."/>
            <person name="de Vries R."/>
            <person name="Ruiz-Herrera J."/>
            <person name="Reynaga-Pena C.G."/>
            <person name="Snetselaar K."/>
            <person name="McCann M."/>
            <person name="Perez-Martin J."/>
            <person name="Feldbrugge M."/>
            <person name="Basse C.W."/>
            <person name="Steinberg G."/>
            <person name="Ibeas J.I."/>
            <person name="Holloman W."/>
            <person name="Guzman P."/>
            <person name="Farman M."/>
            <person name="Stajich J.E."/>
            <person name="Sentandreu R."/>
            <person name="Gonzalez-Prieto J.M."/>
            <person name="Kennell J.C."/>
            <person name="Molina L."/>
            <person name="Schirawski J."/>
            <person name="Mendoza-Mendoza A."/>
            <person name="Greilinger D."/>
            <person name="Munch K."/>
            <person name="Rossel N."/>
            <person name="Scherer M."/>
            <person name="Vranes M."/>
            <person name="Ladendorf O."/>
            <person name="Vincon V."/>
            <person name="Fuchs U."/>
            <person name="Sandrock B."/>
            <person name="Meng S."/>
            <person name="Ho E.C."/>
            <person name="Cahill M.J."/>
            <person name="Boyce K.J."/>
            <person name="Klose J."/>
            <person name="Klosterman S.J."/>
            <person name="Deelstra H.J."/>
            <person name="Ortiz-Castellanos L."/>
            <person name="Li W."/>
            <person name="Sanchez-Alonso P."/>
            <person name="Schreier P.H."/>
            <person name="Hauser-Hahn I."/>
            <person name="Vaupel M."/>
            <person name="Koopmann E."/>
            <person name="Friedrich G."/>
            <person name="Voss H."/>
            <person name="Schluter T."/>
            <person name="Margolis J."/>
            <person name="Platt D."/>
            <person name="Swimmer C."/>
            <person name="Gnirke A."/>
            <person name="Chen F."/>
            <person name="Vysotskaia V."/>
            <person name="Mannhaupt G."/>
            <person name="Guldener U."/>
            <person name="Munsterkotter M."/>
            <person name="Haase D."/>
            <person name="Oesterheld M."/>
            <person name="Mewes H.W."/>
            <person name="Mauceli E.W."/>
            <person name="DeCaprio D."/>
            <person name="Wade C.M."/>
            <person name="Butler J."/>
            <person name="Young S."/>
            <person name="Jaffe D.B."/>
            <person name="Calvo S."/>
            <person name="Nusbaum C."/>
            <person name="Galagan J."/>
            <person name="Birren B.W."/>
        </authorList>
    </citation>
    <scope>NUCLEOTIDE SEQUENCE [LARGE SCALE GENOMIC DNA]</scope>
    <source>
        <strain evidence="4">DSM 14603 / FGSC 9021 / UM521</strain>
    </source>
</reference>
<dbReference type="AlphaFoldDB" id="A0A0D1E872"/>
<proteinExistence type="predicted"/>
<dbReference type="InParanoid" id="A0A0D1E872"/>
<dbReference type="eggNOG" id="ENOG502RB5X">
    <property type="taxonomic scope" value="Eukaryota"/>
</dbReference>
<name>A0A0D1E872_MYCMD</name>
<dbReference type="KEGG" id="uma:UMAG_10024"/>
<evidence type="ECO:0000256" key="1">
    <source>
        <dbReference type="SAM" id="Phobius"/>
    </source>
</evidence>
<dbReference type="EMBL" id="CM003140">
    <property type="protein sequence ID" value="KIS71666.1"/>
    <property type="molecule type" value="Genomic_DNA"/>
</dbReference>
<evidence type="ECO:0000313" key="4">
    <source>
        <dbReference type="Proteomes" id="UP000000561"/>
    </source>
</evidence>
<dbReference type="OrthoDB" id="10029326at2759"/>
<evidence type="ECO:0000313" key="3">
    <source>
        <dbReference type="EMBL" id="KIS71666.1"/>
    </source>
</evidence>
<evidence type="ECO:0000256" key="2">
    <source>
        <dbReference type="SAM" id="SignalP"/>
    </source>
</evidence>
<keyword evidence="1" id="KW-0472">Membrane</keyword>
<feature type="chain" id="PRO_5002245261" description="Protein BIG1" evidence="2">
    <location>
        <begin position="20"/>
        <end position="271"/>
    </location>
</feature>
<dbReference type="RefSeq" id="XP_011386614.1">
    <property type="nucleotide sequence ID" value="XM_011388312.1"/>
</dbReference>
<evidence type="ECO:0008006" key="5">
    <source>
        <dbReference type="Google" id="ProtNLM"/>
    </source>
</evidence>
<feature type="signal peptide" evidence="2">
    <location>
        <begin position="1"/>
        <end position="19"/>
    </location>
</feature>
<protein>
    <recommendedName>
        <fullName evidence="5">Protein BIG1</fullName>
    </recommendedName>
</protein>
<keyword evidence="4" id="KW-1185">Reference proteome</keyword>
<feature type="transmembrane region" description="Helical" evidence="1">
    <location>
        <begin position="226"/>
        <end position="245"/>
    </location>
</feature>
<gene>
    <name evidence="3" type="ORF">UMAG_10024</name>
</gene>
<keyword evidence="1" id="KW-0812">Transmembrane</keyword>
<keyword evidence="2" id="KW-0732">Signal</keyword>